<dbReference type="Proteomes" id="UP000177090">
    <property type="component" value="Unassembled WGS sequence"/>
</dbReference>
<proteinExistence type="inferred from homology"/>
<dbReference type="CDD" id="cd12822">
    <property type="entry name" value="TmCorA-like"/>
    <property type="match status" value="1"/>
</dbReference>
<dbReference type="SUPFAM" id="SSF143865">
    <property type="entry name" value="CorA soluble domain-like"/>
    <property type="match status" value="1"/>
</dbReference>
<evidence type="ECO:0000313" key="9">
    <source>
        <dbReference type="EMBL" id="OHA60709.1"/>
    </source>
</evidence>
<dbReference type="Gene3D" id="1.20.58.340">
    <property type="entry name" value="Magnesium transport protein CorA, transmembrane region"/>
    <property type="match status" value="2"/>
</dbReference>
<dbReference type="STRING" id="1802440.A2569_00305"/>
<organism evidence="9 10">
    <name type="scientific">Candidatus Vogelbacteria bacterium RIFOXYD1_FULL_51_18</name>
    <dbReference type="NCBI Taxonomy" id="1802440"/>
    <lineage>
        <taxon>Bacteria</taxon>
        <taxon>Candidatus Vogeliibacteriota</taxon>
    </lineage>
</organism>
<dbReference type="GO" id="GO:0005886">
    <property type="term" value="C:plasma membrane"/>
    <property type="evidence" value="ECO:0007669"/>
    <property type="project" value="UniProtKB-SubCell"/>
</dbReference>
<evidence type="ECO:0000256" key="1">
    <source>
        <dbReference type="ARBA" id="ARBA00004651"/>
    </source>
</evidence>
<protein>
    <recommendedName>
        <fullName evidence="11">Magnesium transport protein CorA</fullName>
    </recommendedName>
</protein>
<dbReference type="Pfam" id="PF01544">
    <property type="entry name" value="CorA"/>
    <property type="match status" value="1"/>
</dbReference>
<dbReference type="GO" id="GO:0050897">
    <property type="term" value="F:cobalt ion binding"/>
    <property type="evidence" value="ECO:0007669"/>
    <property type="project" value="TreeGrafter"/>
</dbReference>
<feature type="transmembrane region" description="Helical" evidence="8">
    <location>
        <begin position="242"/>
        <end position="262"/>
    </location>
</feature>
<accession>A0A1G2QKT5</accession>
<evidence type="ECO:0000256" key="5">
    <source>
        <dbReference type="ARBA" id="ARBA00022692"/>
    </source>
</evidence>
<evidence type="ECO:0000256" key="2">
    <source>
        <dbReference type="ARBA" id="ARBA00009765"/>
    </source>
</evidence>
<sequence>MITKSSFRGVTWIDMESPSPDDVAKIREEFEIHQIVAQEMSVPSLRPKVDVYSNAVYLVLYFPVYDHGNAEVDFIIGKDFIVTVHYERINEFADFTKLFEVGELMGNSKTAHVDAGFVFFNIMKGLYRSIEDHMESINGNLKDIERMIFAGEERRMVERISNVNRSLLDFHWALKNHEDLLISLESDAGELFDERFPYYIRSLSNEYYKITNIIEGNKEIVNDLHSTNDSLLTAKTNEVMKIFTLLAFVTFPLSLVANLFSMNIKHTPLVEQPYGFWIVVIMMSLVTVFMLVYFKRKRWF</sequence>
<evidence type="ECO:0000256" key="4">
    <source>
        <dbReference type="ARBA" id="ARBA00022475"/>
    </source>
</evidence>
<dbReference type="PANTHER" id="PTHR46494:SF1">
    <property type="entry name" value="CORA FAMILY METAL ION TRANSPORTER (EUROFUNG)"/>
    <property type="match status" value="1"/>
</dbReference>
<dbReference type="GO" id="GO:0015095">
    <property type="term" value="F:magnesium ion transmembrane transporter activity"/>
    <property type="evidence" value="ECO:0007669"/>
    <property type="project" value="TreeGrafter"/>
</dbReference>
<evidence type="ECO:0000256" key="7">
    <source>
        <dbReference type="ARBA" id="ARBA00023136"/>
    </source>
</evidence>
<keyword evidence="6 8" id="KW-1133">Transmembrane helix</keyword>
<reference evidence="9 10" key="1">
    <citation type="journal article" date="2016" name="Nat. Commun.">
        <title>Thousands of microbial genomes shed light on interconnected biogeochemical processes in an aquifer system.</title>
        <authorList>
            <person name="Anantharaman K."/>
            <person name="Brown C.T."/>
            <person name="Hug L.A."/>
            <person name="Sharon I."/>
            <person name="Castelle C.J."/>
            <person name="Probst A.J."/>
            <person name="Thomas B.C."/>
            <person name="Singh A."/>
            <person name="Wilkins M.J."/>
            <person name="Karaoz U."/>
            <person name="Brodie E.L."/>
            <person name="Williams K.H."/>
            <person name="Hubbard S.S."/>
            <person name="Banfield J.F."/>
        </authorList>
    </citation>
    <scope>NUCLEOTIDE SEQUENCE [LARGE SCALE GENOMIC DNA]</scope>
</reference>
<dbReference type="EMBL" id="MHTL01000010">
    <property type="protein sequence ID" value="OHA60709.1"/>
    <property type="molecule type" value="Genomic_DNA"/>
</dbReference>
<keyword evidence="3" id="KW-0813">Transport</keyword>
<evidence type="ECO:0000256" key="8">
    <source>
        <dbReference type="SAM" id="Phobius"/>
    </source>
</evidence>
<evidence type="ECO:0000256" key="3">
    <source>
        <dbReference type="ARBA" id="ARBA00022448"/>
    </source>
</evidence>
<evidence type="ECO:0000256" key="6">
    <source>
        <dbReference type="ARBA" id="ARBA00022989"/>
    </source>
</evidence>
<evidence type="ECO:0000313" key="10">
    <source>
        <dbReference type="Proteomes" id="UP000177090"/>
    </source>
</evidence>
<evidence type="ECO:0008006" key="11">
    <source>
        <dbReference type="Google" id="ProtNLM"/>
    </source>
</evidence>
<name>A0A1G2QKT5_9BACT</name>
<comment type="subcellular location">
    <subcellularLocation>
        <location evidence="1">Cell membrane</location>
        <topology evidence="1">Multi-pass membrane protein</topology>
    </subcellularLocation>
</comment>
<keyword evidence="7 8" id="KW-0472">Membrane</keyword>
<comment type="caution">
    <text evidence="9">The sequence shown here is derived from an EMBL/GenBank/DDBJ whole genome shotgun (WGS) entry which is preliminary data.</text>
</comment>
<dbReference type="PANTHER" id="PTHR46494">
    <property type="entry name" value="CORA FAMILY METAL ION TRANSPORTER (EUROFUNG)"/>
    <property type="match status" value="1"/>
</dbReference>
<dbReference type="InterPro" id="IPR045861">
    <property type="entry name" value="CorA_cytoplasmic_dom"/>
</dbReference>
<gene>
    <name evidence="9" type="ORF">A2569_00305</name>
</gene>
<dbReference type="SUPFAM" id="SSF144083">
    <property type="entry name" value="Magnesium transport protein CorA, transmembrane region"/>
    <property type="match status" value="1"/>
</dbReference>
<dbReference type="InterPro" id="IPR002523">
    <property type="entry name" value="MgTranspt_CorA/ZnTranspt_ZntB"/>
</dbReference>
<keyword evidence="5 8" id="KW-0812">Transmembrane</keyword>
<dbReference type="GO" id="GO:0000287">
    <property type="term" value="F:magnesium ion binding"/>
    <property type="evidence" value="ECO:0007669"/>
    <property type="project" value="TreeGrafter"/>
</dbReference>
<keyword evidence="4" id="KW-1003">Cell membrane</keyword>
<comment type="similarity">
    <text evidence="2">Belongs to the CorA metal ion transporter (MIT) (TC 1.A.35) family.</text>
</comment>
<dbReference type="Gene3D" id="3.30.460.20">
    <property type="entry name" value="CorA soluble domain-like"/>
    <property type="match status" value="1"/>
</dbReference>
<feature type="transmembrane region" description="Helical" evidence="8">
    <location>
        <begin position="274"/>
        <end position="294"/>
    </location>
</feature>
<dbReference type="InterPro" id="IPR045863">
    <property type="entry name" value="CorA_TM1_TM2"/>
</dbReference>
<dbReference type="AlphaFoldDB" id="A0A1G2QKT5"/>
<dbReference type="GO" id="GO:0015087">
    <property type="term" value="F:cobalt ion transmembrane transporter activity"/>
    <property type="evidence" value="ECO:0007669"/>
    <property type="project" value="TreeGrafter"/>
</dbReference>